<dbReference type="AlphaFoldDB" id="A0A370MZE0"/>
<dbReference type="InterPro" id="IPR050312">
    <property type="entry name" value="IolE/XylAMocC-like"/>
</dbReference>
<dbReference type="InterPro" id="IPR036237">
    <property type="entry name" value="Xyl_isomerase-like_sf"/>
</dbReference>
<name>A0A370MZE0_9BURK</name>
<sequence>MRIAISNIAWEVADDQLVAELLRLHDVDAIDVAPGKYFPDPKAAEAADIARVRAWWENQGIEITGMQSLLFGTTGLNLFGAAESQEAMLDHLRAVCRIGSGLGATKLVFGSPRNRDRSGLTDEAAHDIAVTFFRRLGDIAAEHGVVVCLEPNPPCYGANFMTNSRDTATVVSAVSHPAIRMQLDTGAVTINGEDARDVIAENAPWIGHVHASEPNLVTLGEGGTNHSAVAEVLSELMPEQVVSIEMLAPKNGSAADAIRRAVGQAIRYYRTGGGASE</sequence>
<evidence type="ECO:0000259" key="1">
    <source>
        <dbReference type="Pfam" id="PF01261"/>
    </source>
</evidence>
<keyword evidence="2" id="KW-0413">Isomerase</keyword>
<accession>A0A370MZE0</accession>
<dbReference type="RefSeq" id="WP_115107571.1">
    <property type="nucleotide sequence ID" value="NZ_QHKS01000030.1"/>
</dbReference>
<dbReference type="GO" id="GO:0016853">
    <property type="term" value="F:isomerase activity"/>
    <property type="evidence" value="ECO:0007669"/>
    <property type="project" value="UniProtKB-KW"/>
</dbReference>
<feature type="domain" description="Xylose isomerase-like TIM barrel" evidence="1">
    <location>
        <begin position="25"/>
        <end position="257"/>
    </location>
</feature>
<dbReference type="SUPFAM" id="SSF51658">
    <property type="entry name" value="Xylose isomerase-like"/>
    <property type="match status" value="1"/>
</dbReference>
<dbReference type="InterPro" id="IPR013022">
    <property type="entry name" value="Xyl_isomerase-like_TIM-brl"/>
</dbReference>
<dbReference type="Gene3D" id="3.20.20.150">
    <property type="entry name" value="Divalent-metal-dependent TIM barrel enzymes"/>
    <property type="match status" value="1"/>
</dbReference>
<dbReference type="PANTHER" id="PTHR12110">
    <property type="entry name" value="HYDROXYPYRUVATE ISOMERASE"/>
    <property type="match status" value="1"/>
</dbReference>
<evidence type="ECO:0000313" key="2">
    <source>
        <dbReference type="EMBL" id="RDJ98748.1"/>
    </source>
</evidence>
<dbReference type="PANTHER" id="PTHR12110:SF21">
    <property type="entry name" value="XYLOSE ISOMERASE-LIKE TIM BARREL DOMAIN-CONTAINING PROTEIN"/>
    <property type="match status" value="1"/>
</dbReference>
<keyword evidence="3" id="KW-1185">Reference proteome</keyword>
<gene>
    <name evidence="2" type="ORF">DLM46_31945</name>
</gene>
<dbReference type="Pfam" id="PF01261">
    <property type="entry name" value="AP_endonuc_2"/>
    <property type="match status" value="1"/>
</dbReference>
<dbReference type="Proteomes" id="UP000254875">
    <property type="component" value="Unassembled WGS sequence"/>
</dbReference>
<proteinExistence type="predicted"/>
<reference evidence="3" key="1">
    <citation type="submission" date="2018-05" db="EMBL/GenBank/DDBJ databases">
        <authorList>
            <person name="Feng T."/>
        </authorList>
    </citation>
    <scope>NUCLEOTIDE SEQUENCE [LARGE SCALE GENOMIC DNA]</scope>
    <source>
        <strain evidence="3">S27</strain>
    </source>
</reference>
<evidence type="ECO:0000313" key="3">
    <source>
        <dbReference type="Proteomes" id="UP000254875"/>
    </source>
</evidence>
<dbReference type="OrthoDB" id="9801426at2"/>
<protein>
    <submittedName>
        <fullName evidence="2">Sugar phosphate isomerase/epimerase</fullName>
    </submittedName>
</protein>
<organism evidence="2 3">
    <name type="scientific">Paraburkholderia lacunae</name>
    <dbReference type="NCBI Taxonomy" id="2211104"/>
    <lineage>
        <taxon>Bacteria</taxon>
        <taxon>Pseudomonadati</taxon>
        <taxon>Pseudomonadota</taxon>
        <taxon>Betaproteobacteria</taxon>
        <taxon>Burkholderiales</taxon>
        <taxon>Burkholderiaceae</taxon>
        <taxon>Paraburkholderia</taxon>
    </lineage>
</organism>
<comment type="caution">
    <text evidence="2">The sequence shown here is derived from an EMBL/GenBank/DDBJ whole genome shotgun (WGS) entry which is preliminary data.</text>
</comment>
<dbReference type="EMBL" id="QHKS01000030">
    <property type="protein sequence ID" value="RDJ98748.1"/>
    <property type="molecule type" value="Genomic_DNA"/>
</dbReference>